<evidence type="ECO:0000256" key="2">
    <source>
        <dbReference type="ARBA" id="ARBA00023125"/>
    </source>
</evidence>
<comment type="caution">
    <text evidence="8">The sequence shown here is derived from an EMBL/GenBank/DDBJ whole genome shotgun (WGS) entry which is preliminary data.</text>
</comment>
<evidence type="ECO:0000256" key="1">
    <source>
        <dbReference type="ARBA" id="ARBA00023015"/>
    </source>
</evidence>
<dbReference type="Pfam" id="PF00505">
    <property type="entry name" value="HMG_box"/>
    <property type="match status" value="1"/>
</dbReference>
<name>A0A6A4STH5_SCOMX</name>
<dbReference type="InterPro" id="IPR036910">
    <property type="entry name" value="HMG_box_dom_sf"/>
</dbReference>
<keyword evidence="2 5" id="KW-0238">DNA-binding</keyword>
<sequence length="510" mass="56624">MNLTEPRLSRETLLLPTRVSLGGPWTSRTPSPTSDSEMGFERNLSEDCSSLDGPVPGSMRRTEPRISLTPSSGGQSPDLTQPGGVSVGTADGKAAGGEQRIRRPMNAFMVWAKDERKRLAVQNPDLHNAVLSKMLGQSWKSLSAPDKRPFVEEAERLRVQHLQDHPNYKYRPRRKKTTKKLKRVEPGILLHSLAQGGAACLGLGPGIGPLGVESVSGGYGHPGPSLRGEMCLAYCFGGMKRRWLIAGVWWSKLLQQQSEPIKIIMRPLPFLETEIWKSNSSLLLKLNNSKDGVFEKEAVVDVQASVRIASQTMRRTPGLDTDETDIQLPLFLLDQSVRPRSLHVRRRVVLNVEVSQQPKASGILDYFPDTLCSAVEIWTLQRNARRNGLTARDKCGAFSNLYFGFGVLPDCNCCVQIKPNQIEPAAKLRQSHFQPQIQLNNAGLKTLFGLVEKTPQRSFGTYIEYSTYSKRLREMMENKRSNPLAAADSSDPCTLTDSKKSDENGKRTSS</sequence>
<dbReference type="Gene3D" id="1.10.30.10">
    <property type="entry name" value="High mobility group box domain"/>
    <property type="match status" value="1"/>
</dbReference>
<dbReference type="AlphaFoldDB" id="A0A6A4STH5"/>
<dbReference type="Proteomes" id="UP000438429">
    <property type="component" value="Unassembled WGS sequence"/>
</dbReference>
<keyword evidence="3" id="KW-0804">Transcription</keyword>
<feature type="DNA-binding region" description="HMG box" evidence="5">
    <location>
        <begin position="101"/>
        <end position="169"/>
    </location>
</feature>
<reference evidence="8 9" key="1">
    <citation type="submission" date="2019-06" db="EMBL/GenBank/DDBJ databases">
        <title>Draft genomes of female and male turbot (Scophthalmus maximus).</title>
        <authorList>
            <person name="Xu H."/>
            <person name="Xu X.-W."/>
            <person name="Shao C."/>
            <person name="Chen S."/>
        </authorList>
    </citation>
    <scope>NUCLEOTIDE SEQUENCE [LARGE SCALE GENOMIC DNA]</scope>
    <source>
        <strain evidence="8">Ysfricsl-2016a</strain>
        <tissue evidence="8">Blood</tissue>
    </source>
</reference>
<evidence type="ECO:0000256" key="5">
    <source>
        <dbReference type="PROSITE-ProRule" id="PRU00267"/>
    </source>
</evidence>
<gene>
    <name evidence="8" type="ORF">F2P81_011311</name>
</gene>
<organism evidence="8 9">
    <name type="scientific">Scophthalmus maximus</name>
    <name type="common">Turbot</name>
    <name type="synonym">Psetta maxima</name>
    <dbReference type="NCBI Taxonomy" id="52904"/>
    <lineage>
        <taxon>Eukaryota</taxon>
        <taxon>Metazoa</taxon>
        <taxon>Chordata</taxon>
        <taxon>Craniata</taxon>
        <taxon>Vertebrata</taxon>
        <taxon>Euteleostomi</taxon>
        <taxon>Actinopterygii</taxon>
        <taxon>Neopterygii</taxon>
        <taxon>Teleostei</taxon>
        <taxon>Neoteleostei</taxon>
        <taxon>Acanthomorphata</taxon>
        <taxon>Carangaria</taxon>
        <taxon>Pleuronectiformes</taxon>
        <taxon>Pleuronectoidei</taxon>
        <taxon>Scophthalmidae</taxon>
        <taxon>Scophthalmus</taxon>
    </lineage>
</organism>
<proteinExistence type="predicted"/>
<feature type="compositionally biased region" description="Polar residues" evidence="6">
    <location>
        <begin position="26"/>
        <end position="36"/>
    </location>
</feature>
<keyword evidence="1" id="KW-0805">Transcription regulation</keyword>
<evidence type="ECO:0000259" key="7">
    <source>
        <dbReference type="PROSITE" id="PS50118"/>
    </source>
</evidence>
<dbReference type="GO" id="GO:0001946">
    <property type="term" value="P:lymphangiogenesis"/>
    <property type="evidence" value="ECO:0007669"/>
    <property type="project" value="TreeGrafter"/>
</dbReference>
<dbReference type="FunFam" id="1.10.30.10:FF:000008">
    <property type="entry name" value="transcription factor SOX-7"/>
    <property type="match status" value="1"/>
</dbReference>
<dbReference type="SMART" id="SM00398">
    <property type="entry name" value="HMG"/>
    <property type="match status" value="1"/>
</dbReference>
<evidence type="ECO:0000256" key="4">
    <source>
        <dbReference type="ARBA" id="ARBA00023242"/>
    </source>
</evidence>
<dbReference type="PANTHER" id="PTHR10270:SF204">
    <property type="entry name" value="TRANSCRIPTION FACTOR SOX-18"/>
    <property type="match status" value="1"/>
</dbReference>
<dbReference type="GO" id="GO:0005634">
    <property type="term" value="C:nucleus"/>
    <property type="evidence" value="ECO:0007669"/>
    <property type="project" value="UniProtKB-UniRule"/>
</dbReference>
<dbReference type="SUPFAM" id="SSF47095">
    <property type="entry name" value="HMG-box"/>
    <property type="match status" value="1"/>
</dbReference>
<feature type="compositionally biased region" description="Basic and acidic residues" evidence="6">
    <location>
        <begin position="497"/>
        <end position="510"/>
    </location>
</feature>
<dbReference type="GO" id="GO:0001525">
    <property type="term" value="P:angiogenesis"/>
    <property type="evidence" value="ECO:0007669"/>
    <property type="project" value="TreeGrafter"/>
</dbReference>
<dbReference type="PROSITE" id="PS50118">
    <property type="entry name" value="HMG_BOX_2"/>
    <property type="match status" value="1"/>
</dbReference>
<dbReference type="GO" id="GO:0001570">
    <property type="term" value="P:vasculogenesis"/>
    <property type="evidence" value="ECO:0007669"/>
    <property type="project" value="TreeGrafter"/>
</dbReference>
<evidence type="ECO:0000256" key="6">
    <source>
        <dbReference type="SAM" id="MobiDB-lite"/>
    </source>
</evidence>
<evidence type="ECO:0000313" key="8">
    <source>
        <dbReference type="EMBL" id="KAF0035999.1"/>
    </source>
</evidence>
<feature type="region of interest" description="Disordered" evidence="6">
    <location>
        <begin position="1"/>
        <end position="101"/>
    </location>
</feature>
<dbReference type="GO" id="GO:0000978">
    <property type="term" value="F:RNA polymerase II cis-regulatory region sequence-specific DNA binding"/>
    <property type="evidence" value="ECO:0007669"/>
    <property type="project" value="TreeGrafter"/>
</dbReference>
<feature type="domain" description="HMG box" evidence="7">
    <location>
        <begin position="101"/>
        <end position="169"/>
    </location>
</feature>
<keyword evidence="4 5" id="KW-0539">Nucleus</keyword>
<evidence type="ECO:0000256" key="3">
    <source>
        <dbReference type="ARBA" id="ARBA00023163"/>
    </source>
</evidence>
<dbReference type="EMBL" id="VEVO01000010">
    <property type="protein sequence ID" value="KAF0035999.1"/>
    <property type="molecule type" value="Genomic_DNA"/>
</dbReference>
<dbReference type="CDD" id="cd22048">
    <property type="entry name" value="HMG-box_SoxF_SOX18"/>
    <property type="match status" value="1"/>
</dbReference>
<dbReference type="InterPro" id="IPR009071">
    <property type="entry name" value="HMG_box_dom"/>
</dbReference>
<evidence type="ECO:0000313" key="9">
    <source>
        <dbReference type="Proteomes" id="UP000438429"/>
    </source>
</evidence>
<accession>A0A6A4STH5</accession>
<dbReference type="GO" id="GO:0001228">
    <property type="term" value="F:DNA-binding transcription activator activity, RNA polymerase II-specific"/>
    <property type="evidence" value="ECO:0007669"/>
    <property type="project" value="TreeGrafter"/>
</dbReference>
<feature type="compositionally biased region" description="Polar residues" evidence="6">
    <location>
        <begin position="68"/>
        <end position="79"/>
    </location>
</feature>
<dbReference type="InterPro" id="IPR050140">
    <property type="entry name" value="SRY-related_HMG-box_TF-like"/>
</dbReference>
<feature type="region of interest" description="Disordered" evidence="6">
    <location>
        <begin position="477"/>
        <end position="510"/>
    </location>
</feature>
<dbReference type="PANTHER" id="PTHR10270">
    <property type="entry name" value="SOX TRANSCRIPTION FACTOR"/>
    <property type="match status" value="1"/>
</dbReference>
<protein>
    <recommendedName>
        <fullName evidence="7">HMG box domain-containing protein</fullName>
    </recommendedName>
</protein>